<proteinExistence type="predicted"/>
<name>A0A455UMH2_9GAMM</name>
<reference evidence="1 2" key="1">
    <citation type="journal article" date="2019" name="Microbiol. Resour. Announc.">
        <title>Complete Genome Sequence of Halomonas sulfidaeris Strain Esulfide1 Isolated from a Metal Sulfide Rock at a Depth of 2,200 Meters, Obtained Using Nanopore Sequencing.</title>
        <authorList>
            <person name="Saito M."/>
            <person name="Nishigata A."/>
            <person name="Galipon J."/>
            <person name="Arakawa K."/>
        </authorList>
    </citation>
    <scope>NUCLEOTIDE SEQUENCE [LARGE SCALE GENOMIC DNA]</scope>
    <source>
        <strain evidence="1 2">ATCC BAA-803</strain>
        <plasmid evidence="2">pbaa-803-a dna</plasmid>
    </source>
</reference>
<dbReference type="Proteomes" id="UP000320231">
    <property type="component" value="Plasmid pBAA-803-A"/>
</dbReference>
<sequence>MTPHFVVVGKTAIVGIMTYLPHAGWISVPTEFTDLMGGCRHKITSIDWAERVLGQDMLYVHE</sequence>
<dbReference type="KEGG" id="hsr:HSBAA_PA_1310"/>
<organism evidence="1 2">
    <name type="scientific">Vreelandella sulfidaeris</name>
    <dbReference type="NCBI Taxonomy" id="115553"/>
    <lineage>
        <taxon>Bacteria</taxon>
        <taxon>Pseudomonadati</taxon>
        <taxon>Pseudomonadota</taxon>
        <taxon>Gammaproteobacteria</taxon>
        <taxon>Oceanospirillales</taxon>
        <taxon>Halomonadaceae</taxon>
        <taxon>Vreelandella</taxon>
    </lineage>
</organism>
<gene>
    <name evidence="1" type="ORF">HSBAA_PA_1310</name>
</gene>
<evidence type="ECO:0000313" key="2">
    <source>
        <dbReference type="Proteomes" id="UP000320231"/>
    </source>
</evidence>
<keyword evidence="1" id="KW-0614">Plasmid</keyword>
<evidence type="ECO:0000313" key="1">
    <source>
        <dbReference type="EMBL" id="BBI65528.1"/>
    </source>
</evidence>
<protein>
    <submittedName>
        <fullName evidence="1">Uncharacterized protein</fullName>
    </submittedName>
</protein>
<geneLocation type="plasmid" evidence="2">
    <name>pbaa-803-a dna</name>
</geneLocation>
<dbReference type="AlphaFoldDB" id="A0A455UMH2"/>
<accession>A0A455UMH2</accession>
<dbReference type="EMBL" id="AP019515">
    <property type="protein sequence ID" value="BBI65528.1"/>
    <property type="molecule type" value="Genomic_DNA"/>
</dbReference>